<reference evidence="1 2" key="1">
    <citation type="submission" date="2020-08" db="EMBL/GenBank/DDBJ databases">
        <title>Genomic Encyclopedia of Type Strains, Phase III (KMG-III): the genomes of soil and plant-associated and newly described type strains.</title>
        <authorList>
            <person name="Whitman W."/>
        </authorList>
    </citation>
    <scope>NUCLEOTIDE SEQUENCE [LARGE SCALE GENOMIC DNA]</scope>
    <source>
        <strain evidence="1 2">CECT 7015</strain>
    </source>
</reference>
<evidence type="ECO:0000313" key="2">
    <source>
        <dbReference type="Proteomes" id="UP000554520"/>
    </source>
</evidence>
<evidence type="ECO:0000313" key="1">
    <source>
        <dbReference type="EMBL" id="MBB3144895.1"/>
    </source>
</evidence>
<proteinExistence type="predicted"/>
<protein>
    <submittedName>
        <fullName evidence="1">Uncharacterized protein</fullName>
    </submittedName>
</protein>
<dbReference type="EMBL" id="JACHXN010000003">
    <property type="protein sequence ID" value="MBB3144895.1"/>
    <property type="molecule type" value="Genomic_DNA"/>
</dbReference>
<gene>
    <name evidence="1" type="ORF">FHS21_001296</name>
</gene>
<sequence>MHWMIFPMIIVCAYIYAYFVNDVNVENVNRMCVYTHHG</sequence>
<name>A0A839U4F1_9HYPH</name>
<keyword evidence="2" id="KW-1185">Reference proteome</keyword>
<comment type="caution">
    <text evidence="1">The sequence shown here is derived from an EMBL/GenBank/DDBJ whole genome shotgun (WGS) entry which is preliminary data.</text>
</comment>
<organism evidence="1 2">
    <name type="scientific">Phyllobacterium trifolii</name>
    <dbReference type="NCBI Taxonomy" id="300193"/>
    <lineage>
        <taxon>Bacteria</taxon>
        <taxon>Pseudomonadati</taxon>
        <taxon>Pseudomonadota</taxon>
        <taxon>Alphaproteobacteria</taxon>
        <taxon>Hyphomicrobiales</taxon>
        <taxon>Phyllobacteriaceae</taxon>
        <taxon>Phyllobacterium</taxon>
    </lineage>
</organism>
<dbReference type="Proteomes" id="UP000554520">
    <property type="component" value="Unassembled WGS sequence"/>
</dbReference>
<dbReference type="AlphaFoldDB" id="A0A839U4F1"/>
<accession>A0A839U4F1</accession>